<dbReference type="AlphaFoldDB" id="A0A800MRX5"/>
<gene>
    <name evidence="1" type="ORF">KIS1582_5092</name>
</gene>
<sequence>PYGNQHTSGFEKLKAKLSLNKLIVVVTQV</sequence>
<proteinExistence type="predicted"/>
<comment type="caution">
    <text evidence="1">The sequence shown here is derived from an EMBL/GenBank/DDBJ whole genome shotgun (WGS) entry which is preliminary data.</text>
</comment>
<name>A0A800MRX5_CYTFI</name>
<dbReference type="Proteomes" id="UP000465778">
    <property type="component" value="Unassembled WGS sequence"/>
</dbReference>
<feature type="non-terminal residue" evidence="1">
    <location>
        <position position="1"/>
    </location>
</feature>
<dbReference type="EMBL" id="VDEM01000151">
    <property type="protein sequence ID" value="KAF0821205.1"/>
    <property type="molecule type" value="Genomic_DNA"/>
</dbReference>
<reference evidence="1 2" key="1">
    <citation type="journal article" date="2020" name="G3 (Bethesda)">
        <title>Whole Genome Sequencing and Comparative Genomics of Two Nematicidal Bacillus Strains Reveals a Wide Range of Possible Virulence Factors.</title>
        <authorList>
            <person name="Susic N."/>
            <person name="Janezic S."/>
            <person name="Rupnik M."/>
            <person name="Geric Stare B."/>
        </authorList>
    </citation>
    <scope>NUCLEOTIDE SEQUENCE [LARGE SCALE GENOMIC DNA]</scope>
    <source>
        <strain evidence="1 2">I-1582</strain>
    </source>
</reference>
<evidence type="ECO:0000313" key="2">
    <source>
        <dbReference type="Proteomes" id="UP000465778"/>
    </source>
</evidence>
<evidence type="ECO:0000313" key="1">
    <source>
        <dbReference type="EMBL" id="KAF0821205.1"/>
    </source>
</evidence>
<protein>
    <submittedName>
        <fullName evidence="1">Uncharacterized protein</fullName>
    </submittedName>
</protein>
<organism evidence="1 2">
    <name type="scientific">Cytobacillus firmus</name>
    <name type="common">Bacillus firmus</name>
    <dbReference type="NCBI Taxonomy" id="1399"/>
    <lineage>
        <taxon>Bacteria</taxon>
        <taxon>Bacillati</taxon>
        <taxon>Bacillota</taxon>
        <taxon>Bacilli</taxon>
        <taxon>Bacillales</taxon>
        <taxon>Bacillaceae</taxon>
        <taxon>Cytobacillus</taxon>
    </lineage>
</organism>
<accession>A0A800MRX5</accession>